<protein>
    <submittedName>
        <fullName evidence="2">Uncharacterized protein</fullName>
    </submittedName>
</protein>
<feature type="compositionally biased region" description="Polar residues" evidence="1">
    <location>
        <begin position="978"/>
        <end position="996"/>
    </location>
</feature>
<feature type="compositionally biased region" description="Polar residues" evidence="1">
    <location>
        <begin position="940"/>
        <end position="953"/>
    </location>
</feature>
<evidence type="ECO:0000256" key="1">
    <source>
        <dbReference type="SAM" id="MobiDB-lite"/>
    </source>
</evidence>
<keyword evidence="3" id="KW-1185">Reference proteome</keyword>
<feature type="compositionally biased region" description="Basic and acidic residues" evidence="1">
    <location>
        <begin position="662"/>
        <end position="676"/>
    </location>
</feature>
<feature type="compositionally biased region" description="Polar residues" evidence="1">
    <location>
        <begin position="726"/>
        <end position="740"/>
    </location>
</feature>
<feature type="compositionally biased region" description="Low complexity" evidence="1">
    <location>
        <begin position="781"/>
        <end position="806"/>
    </location>
</feature>
<feature type="compositionally biased region" description="Polar residues" evidence="1">
    <location>
        <begin position="276"/>
        <end position="296"/>
    </location>
</feature>
<feature type="region of interest" description="Disordered" evidence="1">
    <location>
        <begin position="648"/>
        <end position="687"/>
    </location>
</feature>
<accession>A0ABQ9YIB2</accession>
<feature type="region of interest" description="Disordered" evidence="1">
    <location>
        <begin position="1085"/>
        <end position="1112"/>
    </location>
</feature>
<dbReference type="Proteomes" id="UP001281761">
    <property type="component" value="Unassembled WGS sequence"/>
</dbReference>
<evidence type="ECO:0000313" key="2">
    <source>
        <dbReference type="EMBL" id="KAK2963396.1"/>
    </source>
</evidence>
<proteinExistence type="predicted"/>
<feature type="compositionally biased region" description="Low complexity" evidence="1">
    <location>
        <begin position="751"/>
        <end position="760"/>
    </location>
</feature>
<reference evidence="2 3" key="1">
    <citation type="journal article" date="2022" name="bioRxiv">
        <title>Genomics of Preaxostyla Flagellates Illuminates Evolutionary Transitions and the Path Towards Mitochondrial Loss.</title>
        <authorList>
            <person name="Novak L.V.F."/>
            <person name="Treitli S.C."/>
            <person name="Pyrih J."/>
            <person name="Halakuc P."/>
            <person name="Pipaliya S.V."/>
            <person name="Vacek V."/>
            <person name="Brzon O."/>
            <person name="Soukal P."/>
            <person name="Eme L."/>
            <person name="Dacks J.B."/>
            <person name="Karnkowska A."/>
            <person name="Elias M."/>
            <person name="Hampl V."/>
        </authorList>
    </citation>
    <scope>NUCLEOTIDE SEQUENCE [LARGE SCALE GENOMIC DNA]</scope>
    <source>
        <strain evidence="2">NAU3</strain>
        <tissue evidence="2">Gut</tissue>
    </source>
</reference>
<feature type="region of interest" description="Disordered" evidence="1">
    <location>
        <begin position="379"/>
        <end position="407"/>
    </location>
</feature>
<feature type="region of interest" description="Disordered" evidence="1">
    <location>
        <begin position="223"/>
        <end position="316"/>
    </location>
</feature>
<feature type="region of interest" description="Disordered" evidence="1">
    <location>
        <begin position="857"/>
        <end position="996"/>
    </location>
</feature>
<feature type="compositionally biased region" description="Polar residues" evidence="1">
    <location>
        <begin position="257"/>
        <end position="268"/>
    </location>
</feature>
<name>A0ABQ9YIB2_9EUKA</name>
<evidence type="ECO:0000313" key="3">
    <source>
        <dbReference type="Proteomes" id="UP001281761"/>
    </source>
</evidence>
<comment type="caution">
    <text evidence="2">The sequence shown here is derived from an EMBL/GenBank/DDBJ whole genome shotgun (WGS) entry which is preliminary data.</text>
</comment>
<feature type="compositionally biased region" description="Low complexity" evidence="1">
    <location>
        <begin position="708"/>
        <end position="725"/>
    </location>
</feature>
<organism evidence="2 3">
    <name type="scientific">Blattamonas nauphoetae</name>
    <dbReference type="NCBI Taxonomy" id="2049346"/>
    <lineage>
        <taxon>Eukaryota</taxon>
        <taxon>Metamonada</taxon>
        <taxon>Preaxostyla</taxon>
        <taxon>Oxymonadida</taxon>
        <taxon>Blattamonas</taxon>
    </lineage>
</organism>
<feature type="region of interest" description="Disordered" evidence="1">
    <location>
        <begin position="1"/>
        <end position="26"/>
    </location>
</feature>
<gene>
    <name evidence="2" type="ORF">BLNAU_1437</name>
</gene>
<feature type="compositionally biased region" description="Basic and acidic residues" evidence="1">
    <location>
        <begin position="297"/>
        <end position="309"/>
    </location>
</feature>
<feature type="compositionally biased region" description="Basic and acidic residues" evidence="1">
    <location>
        <begin position="7"/>
        <end position="18"/>
    </location>
</feature>
<feature type="region of interest" description="Disordered" evidence="1">
    <location>
        <begin position="707"/>
        <end position="813"/>
    </location>
</feature>
<feature type="compositionally biased region" description="Polar residues" evidence="1">
    <location>
        <begin position="857"/>
        <end position="913"/>
    </location>
</feature>
<dbReference type="EMBL" id="JARBJD010000006">
    <property type="protein sequence ID" value="KAK2963396.1"/>
    <property type="molecule type" value="Genomic_DNA"/>
</dbReference>
<sequence>MRLIQSNDEKPENPDHSHNSQFQPPSLLSFFQNAQPQDLLKRFKESFRTALNRINGRPSELVPFVQVQDVTQYPPQSDTSTPESQEILKQAQLHPTFHFEFGYVIPFKISTDIGNTVDSCLSFVIQASNQQTNTPSTSISSSQNDTPQSMNLRHEVRSIVPLPHAYCAALLFDAVDSHWLTRGLQAQLTEIRDAFRPNKPELSPSPLPINNTVSEQANTLNVDGNIPLEASPSPKPQQAEQITVASPSSSPLPAPTEITTRELSQTPTIVPVSETALPTESQKQISHKSSSPQPETKQNEEQPKEETKSSQKQMTISNILKSMSKFKHFHYRMKEIDGESFLVLSSTAKYDGPTPPPIKCTKDEEGNYCVVDETGRQRRIHIHQNMEQTEKKRRSKRKEDEETEEEREQRYLLKFQSALEKTDYTDQFGADAFWAMLTSPIFFVQNDHFQENKTTDEHIFPIAQLSSQFRWILFDQNQLSTDNTRFQFSTPPAQLKNLRRGGRGRTDFVTFSEVSPSPERVEEEKLLENNLMPITTDTDSLFSFFSDDESLAQAHFAESDDDSDSDWLQADFEAENETVVFDQPHLLNTIEAMYPAPELFSGRGPLAESMAQDPFYGSLFAALQPEELTSYPSSPKYPLYPSTLALYKARSSERKDRRKKRRDEQGKSGKRARDTTEYGDEGTLLDLPSVSASTGLLAMDTIHKNLYQSSPSPTSPTPLATQSPQNYPISTPLQPLSLQPFTPLPKQNHGPTNQQNIQPPTQSPPQPLPGAFINSAGLLVTPPQITHPPQHHSPSSLSTSTSQNHTQPRHLQISQSNSPAILSQSLTNFKTSQPQHSQPIQHHLSAPQSPAVFTSLSLSTPVQASPSGSILQTSIDHPQSQQIHPTQQNQNFYTPSNLPHNHQSTPALTTVQPITLPEASSPLPPSSNQPAPQGSIPISEPSQTGPTTLTKISDQPDGHAPVPPQITQRNHSHRSEQRNPPSQSADLPKSQSPSTPIVSIDSAQLETISTAISSGHLGSIQKGRQNSTNTRGNIIPFPANLGQMMLNNATSLKGTRTTSDGQQGNPIQTVRPLPLLPIVEGEQLGKLKPLPLVPPKGSSHVSLPEGKEDNGD</sequence>